<dbReference type="RefSeq" id="WP_180681146.1">
    <property type="nucleotide sequence ID" value="NZ_CP035260.1"/>
</dbReference>
<dbReference type="EMBL" id="MH256132">
    <property type="protein sequence ID" value="AYV91802.1"/>
    <property type="molecule type" value="Genomic_DNA"/>
</dbReference>
<dbReference type="EMBL" id="MH256129">
    <property type="protein sequence ID" value="AYV91760.1"/>
    <property type="molecule type" value="Genomic_DNA"/>
</dbReference>
<dbReference type="EMBL" id="MH256130">
    <property type="protein sequence ID" value="AYV91774.1"/>
    <property type="molecule type" value="Genomic_DNA"/>
</dbReference>
<dbReference type="EMBL" id="MH256131">
    <property type="protein sequence ID" value="AYV91788.1"/>
    <property type="molecule type" value="Genomic_DNA"/>
</dbReference>
<protein>
    <submittedName>
        <fullName evidence="3">Putative glycosyl transferase</fullName>
    </submittedName>
</protein>
<evidence type="ECO:0000313" key="9">
    <source>
        <dbReference type="EMBL" id="AYV91830.1"/>
    </source>
</evidence>
<dbReference type="Pfam" id="PF14393">
    <property type="entry name" value="DUF4422"/>
    <property type="match status" value="1"/>
</dbReference>
<gene>
    <name evidence="3" type="primary">wciB</name>
</gene>
<organism evidence="3">
    <name type="scientific">Streptococcus pneumoniae</name>
    <dbReference type="NCBI Taxonomy" id="1313"/>
    <lineage>
        <taxon>Bacteria</taxon>
        <taxon>Bacillati</taxon>
        <taxon>Bacillota</taxon>
        <taxon>Bacilli</taxon>
        <taxon>Lactobacillales</taxon>
        <taxon>Streptococcaceae</taxon>
        <taxon>Streptococcus</taxon>
    </lineage>
</organism>
<evidence type="ECO:0000313" key="4">
    <source>
        <dbReference type="EMBL" id="AYV91760.1"/>
    </source>
</evidence>
<feature type="domain" description="DUF4422" evidence="1">
    <location>
        <begin position="10"/>
        <end position="229"/>
    </location>
</feature>
<dbReference type="GO" id="GO:0016740">
    <property type="term" value="F:transferase activity"/>
    <property type="evidence" value="ECO:0007669"/>
    <property type="project" value="UniProtKB-KW"/>
</dbReference>
<proteinExistence type="predicted"/>
<evidence type="ECO:0000259" key="1">
    <source>
        <dbReference type="Pfam" id="PF14393"/>
    </source>
</evidence>
<evidence type="ECO:0000313" key="3">
    <source>
        <dbReference type="EMBL" id="AYV91746.1"/>
    </source>
</evidence>
<dbReference type="AlphaFoldDB" id="A0A3G5AX39"/>
<dbReference type="InterPro" id="IPR025536">
    <property type="entry name" value="DUF4422"/>
</dbReference>
<sequence length="268" mass="31741">MERSRLIDVKIIVATHKEVKMPQDNSLYLPIHVGRDGKSDIGFIGDNTGDNISSLNPYYCELTGLYWAWKNLDYNYLGLVHYRRYFTNKSQGYNENVNMDDVILSRANVEILLEKSDIIVPKKRKYYIETLYSHYAHTLNGEHLDLARKIIEQNSSEYLSSFDKVMKQRSGYMFNMFIMKKELLDDYLPWLFSILDTMYEQMDLTDYTLFESRLFGRVSELLFNVWLCKKGITPKEVPFMYMERVDLFEKGKSFLMAKFFGKKYGQSF</sequence>
<dbReference type="EMBL" id="MH256127">
    <property type="protein sequence ID" value="AYV91732.1"/>
    <property type="molecule type" value="Genomic_DNA"/>
</dbReference>
<evidence type="ECO:0000313" key="5">
    <source>
        <dbReference type="EMBL" id="AYV91774.1"/>
    </source>
</evidence>
<evidence type="ECO:0000313" key="2">
    <source>
        <dbReference type="EMBL" id="AYV91732.1"/>
    </source>
</evidence>
<keyword evidence="3" id="KW-0808">Transferase</keyword>
<dbReference type="EMBL" id="MH256134">
    <property type="protein sequence ID" value="AYV91830.1"/>
    <property type="molecule type" value="Genomic_DNA"/>
</dbReference>
<dbReference type="EMBL" id="MH256133">
    <property type="protein sequence ID" value="AYV91816.1"/>
    <property type="molecule type" value="Genomic_DNA"/>
</dbReference>
<evidence type="ECO:0000313" key="11">
    <source>
        <dbReference type="EMBL" id="AYV91858.1"/>
    </source>
</evidence>
<dbReference type="EMBL" id="MH256128">
    <property type="protein sequence ID" value="AYV91746.1"/>
    <property type="molecule type" value="Genomic_DNA"/>
</dbReference>
<reference evidence="3" key="1">
    <citation type="journal article" date="2018" name="PLoS ONE">
        <title>Discovery of a Streptococcus pneumoniae serotype 33F capsular polysaccharide locus that lacks wcjE and contains a wcyO pseudogene.</title>
        <authorList>
            <person name="Manna S."/>
            <person name="Dunne E.M."/>
            <person name="Ortika B.D."/>
            <person name="Pell C.L."/>
            <person name="Kama M."/>
            <person name="Russell F.M."/>
            <person name="Mungun T."/>
            <person name="Mulholland E.K."/>
            <person name="Hinds J."/>
            <person name="Satzke C."/>
        </authorList>
    </citation>
    <scope>NUCLEOTIDE SEQUENCE</scope>
    <source>
        <strain evidence="3">PMP1348</strain>
        <strain evidence="2">PMP1349</strain>
        <strain evidence="6">PMP1351</strain>
        <strain evidence="7">PMP1352</strain>
        <strain evidence="5">PMP1353</strain>
        <strain evidence="8">PMP1379</strain>
        <strain evidence="9">PMP1380</strain>
        <strain evidence="4">PMP1383</strain>
        <strain evidence="10">PMP1386</strain>
        <strain evidence="11">PMP1387</strain>
    </source>
</reference>
<dbReference type="EMBL" id="MH256135">
    <property type="protein sequence ID" value="AYV91844.1"/>
    <property type="molecule type" value="Genomic_DNA"/>
</dbReference>
<dbReference type="EMBL" id="MH256136">
    <property type="protein sequence ID" value="AYV91858.1"/>
    <property type="molecule type" value="Genomic_DNA"/>
</dbReference>
<name>A0A3G5AX39_STREE</name>
<evidence type="ECO:0000313" key="6">
    <source>
        <dbReference type="EMBL" id="AYV91788.1"/>
    </source>
</evidence>
<evidence type="ECO:0000313" key="8">
    <source>
        <dbReference type="EMBL" id="AYV91816.1"/>
    </source>
</evidence>
<evidence type="ECO:0000313" key="10">
    <source>
        <dbReference type="EMBL" id="AYV91844.1"/>
    </source>
</evidence>
<accession>A0A3G5AX39</accession>
<evidence type="ECO:0000313" key="7">
    <source>
        <dbReference type="EMBL" id="AYV91802.1"/>
    </source>
</evidence>